<dbReference type="SUPFAM" id="SSF56300">
    <property type="entry name" value="Metallo-dependent phosphatases"/>
    <property type="match status" value="1"/>
</dbReference>
<dbReference type="RefSeq" id="WP_011341101.1">
    <property type="nucleotide sequence ID" value="NC_007498.2"/>
</dbReference>
<dbReference type="InterPro" id="IPR050535">
    <property type="entry name" value="DNA_Repair-Maintenance_Comp"/>
</dbReference>
<dbReference type="Gene3D" id="3.60.21.10">
    <property type="match status" value="1"/>
</dbReference>
<evidence type="ECO:0000313" key="6">
    <source>
        <dbReference type="Proteomes" id="UP000002534"/>
    </source>
</evidence>
<dbReference type="Pfam" id="PF00149">
    <property type="entry name" value="Metallophos"/>
    <property type="match status" value="1"/>
</dbReference>
<dbReference type="PANTHER" id="PTHR30337:SF0">
    <property type="entry name" value="NUCLEASE SBCCD SUBUNIT D"/>
    <property type="match status" value="1"/>
</dbReference>
<keyword evidence="3 5" id="KW-0269">Exonuclease</keyword>
<reference evidence="6" key="1">
    <citation type="submission" date="2005-10" db="EMBL/GenBank/DDBJ databases">
        <title>Complete sequence of Pelobacter carbinolicus DSM 2380.</title>
        <authorList>
            <person name="Copeland A."/>
            <person name="Lucas S."/>
            <person name="Lapidus A."/>
            <person name="Barry K."/>
            <person name="Detter J.C."/>
            <person name="Glavina T."/>
            <person name="Hammon N."/>
            <person name="Israni S."/>
            <person name="Pitluck S."/>
            <person name="Chertkov O."/>
            <person name="Schmutz J."/>
            <person name="Larimer F."/>
            <person name="Land M."/>
            <person name="Kyrpides N."/>
            <person name="Ivanova N."/>
            <person name="Richardson P."/>
        </authorList>
    </citation>
    <scope>NUCLEOTIDE SEQUENCE [LARGE SCALE GENOMIC DNA]</scope>
    <source>
        <strain evidence="6">DSM 2380 / NBRC 103641 / GraBd1</strain>
    </source>
</reference>
<dbReference type="PANTHER" id="PTHR30337">
    <property type="entry name" value="COMPONENT OF ATP-DEPENDENT DSDNA EXONUCLEASE"/>
    <property type="match status" value="1"/>
</dbReference>
<proteinExistence type="predicted"/>
<gene>
    <name evidence="5" type="primary">sbcD-2</name>
    <name evidence="5" type="ordered locus">Pcar_1374</name>
</gene>
<dbReference type="AlphaFoldDB" id="Q3A4T6"/>
<sequence length="421" mass="47087">MSLRFIHTADIHLGKTYRHGGCEVARSEDFFTCLAGIVNDALVEEVNFVLIAGDLFHTGQILPRTFARTIEILQPLKEAGIPCVAVEGNHDWIHRRDSISWMEALSQMGYIRLLRPTRTAEGGYLFEPFDEEQGCGGHLVVGDLNIYGLGYIGAQAGNHVPRICEAVTTENNLLLFHVGIWTFSPVEIGNMKPEEALPLADRFGYVALGHGHKPYLVETPEGRPYGFNPGSPERVNFGEQRYDKGYYLVTVENGYFHHTFRSTDPRPMHAVTIDLDGTSDAETALENVHRQLREALDTGQDERRPLVALKLVGRVAFHPFELGRERLFTVLEEVCRPLHAEIRNHLSLVTRSSDSASAKKSLADIEKEVLHELVGANSQYKDRQDELVALSLSIRDLVLKGEVSDDELLGILARDANIDKK</sequence>
<dbReference type="STRING" id="338963.Pcar_1374"/>
<dbReference type="Proteomes" id="UP000002534">
    <property type="component" value="Chromosome"/>
</dbReference>
<dbReference type="KEGG" id="pca:Pcar_1374"/>
<evidence type="ECO:0000256" key="3">
    <source>
        <dbReference type="ARBA" id="ARBA00022839"/>
    </source>
</evidence>
<dbReference type="eggNOG" id="COG0420">
    <property type="taxonomic scope" value="Bacteria"/>
</dbReference>
<dbReference type="InterPro" id="IPR041796">
    <property type="entry name" value="Mre11_N"/>
</dbReference>
<dbReference type="EMBL" id="CP000142">
    <property type="protein sequence ID" value="ABA88621.1"/>
    <property type="molecule type" value="Genomic_DNA"/>
</dbReference>
<dbReference type="InterPro" id="IPR029052">
    <property type="entry name" value="Metallo-depent_PP-like"/>
</dbReference>
<evidence type="ECO:0000313" key="5">
    <source>
        <dbReference type="EMBL" id="ABA88621.1"/>
    </source>
</evidence>
<dbReference type="HOGENOM" id="CLU_026621_5_1_7"/>
<keyword evidence="6" id="KW-1185">Reference proteome</keyword>
<organism evidence="5 6">
    <name type="scientific">Syntrophotalea carbinolica (strain DSM 2380 / NBRC 103641 / GraBd1)</name>
    <name type="common">Pelobacter carbinolicus</name>
    <dbReference type="NCBI Taxonomy" id="338963"/>
    <lineage>
        <taxon>Bacteria</taxon>
        <taxon>Pseudomonadati</taxon>
        <taxon>Thermodesulfobacteriota</taxon>
        <taxon>Desulfuromonadia</taxon>
        <taxon>Desulfuromonadales</taxon>
        <taxon>Syntrophotaleaceae</taxon>
        <taxon>Syntrophotalea</taxon>
    </lineage>
</organism>
<dbReference type="OrthoDB" id="9773856at2"/>
<protein>
    <submittedName>
        <fullName evidence="5">DNA repair exonuclease SbcCD, D subunit, putative</fullName>
    </submittedName>
</protein>
<reference evidence="5 6" key="2">
    <citation type="journal article" date="2012" name="BMC Genomics">
        <title>The genome of Pelobacter carbinolicus reveals surprising metabolic capabilities and physiological features.</title>
        <authorList>
            <person name="Aklujkar M."/>
            <person name="Haveman S.A."/>
            <person name="Didonato R.Jr."/>
            <person name="Chertkov O."/>
            <person name="Han C.S."/>
            <person name="Land M.L."/>
            <person name="Brown P."/>
            <person name="Lovley D.R."/>
        </authorList>
    </citation>
    <scope>NUCLEOTIDE SEQUENCE [LARGE SCALE GENOMIC DNA]</scope>
    <source>
        <strain evidence="6">DSM 2380 / NBRC 103641 / GraBd1</strain>
    </source>
</reference>
<evidence type="ECO:0000259" key="4">
    <source>
        <dbReference type="Pfam" id="PF00149"/>
    </source>
</evidence>
<feature type="domain" description="Calcineurin-like phosphoesterase" evidence="4">
    <location>
        <begin position="3"/>
        <end position="214"/>
    </location>
</feature>
<keyword evidence="1" id="KW-0540">Nuclease</keyword>
<name>Q3A4T6_SYNC1</name>
<evidence type="ECO:0000256" key="1">
    <source>
        <dbReference type="ARBA" id="ARBA00022722"/>
    </source>
</evidence>
<keyword evidence="2" id="KW-0378">Hydrolase</keyword>
<dbReference type="GO" id="GO:0004527">
    <property type="term" value="F:exonuclease activity"/>
    <property type="evidence" value="ECO:0007669"/>
    <property type="project" value="UniProtKB-KW"/>
</dbReference>
<evidence type="ECO:0000256" key="2">
    <source>
        <dbReference type="ARBA" id="ARBA00022801"/>
    </source>
</evidence>
<accession>Q3A4T6</accession>
<dbReference type="CDD" id="cd00840">
    <property type="entry name" value="MPP_Mre11_N"/>
    <property type="match status" value="1"/>
</dbReference>
<dbReference type="InterPro" id="IPR004843">
    <property type="entry name" value="Calcineurin-like_PHP"/>
</dbReference>